<dbReference type="Gene3D" id="1.10.510.10">
    <property type="entry name" value="Transferase(Phosphotransferase) domain 1"/>
    <property type="match status" value="1"/>
</dbReference>
<evidence type="ECO:0000256" key="1">
    <source>
        <dbReference type="ARBA" id="ARBA00010062"/>
    </source>
</evidence>
<dbReference type="InterPro" id="IPR028082">
    <property type="entry name" value="Peripla_BP_I"/>
</dbReference>
<dbReference type="AlphaFoldDB" id="A0A7H8TKY2"/>
<evidence type="ECO:0000259" key="9">
    <source>
        <dbReference type="PROSITE" id="PS50011"/>
    </source>
</evidence>
<dbReference type="SMART" id="SM00220">
    <property type="entry name" value="S_TKc"/>
    <property type="match status" value="1"/>
</dbReference>
<protein>
    <submittedName>
        <fullName evidence="10">Protein kinase</fullName>
    </submittedName>
</protein>
<dbReference type="InterPro" id="IPR011009">
    <property type="entry name" value="Kinase-like_dom_sf"/>
</dbReference>
<dbReference type="Pfam" id="PF00069">
    <property type="entry name" value="Pkinase"/>
    <property type="match status" value="1"/>
</dbReference>
<keyword evidence="4 7" id="KW-0547">Nucleotide-binding</keyword>
<feature type="region of interest" description="Disordered" evidence="8">
    <location>
        <begin position="312"/>
        <end position="333"/>
    </location>
</feature>
<gene>
    <name evidence="10" type="ORF">HUT05_46680</name>
</gene>
<evidence type="ECO:0000256" key="5">
    <source>
        <dbReference type="ARBA" id="ARBA00022777"/>
    </source>
</evidence>
<comment type="similarity">
    <text evidence="1">Belongs to the leucine-binding protein family.</text>
</comment>
<dbReference type="Proteomes" id="UP000509418">
    <property type="component" value="Chromosome"/>
</dbReference>
<evidence type="ECO:0000256" key="6">
    <source>
        <dbReference type="ARBA" id="ARBA00022840"/>
    </source>
</evidence>
<reference evidence="10 11" key="1">
    <citation type="submission" date="2020-06" db="EMBL/GenBank/DDBJ databases">
        <title>Genome mining for natural products.</title>
        <authorList>
            <person name="Zhang B."/>
            <person name="Shi J."/>
            <person name="Ge H."/>
        </authorList>
    </citation>
    <scope>NUCLEOTIDE SEQUENCE [LARGE SCALE GENOMIC DNA]</scope>
    <source>
        <strain evidence="10 11">NA02069</strain>
    </source>
</reference>
<sequence length="744" mass="78184">MSEPLRPTDPSRIAGFRLLRRLGAGGMGVVYLGRDDDGTLAAVKVIRGESADDPDFRARFAREADLARRVTSRWVVPVLGADAEAAEPWLATAFVPGPSLVEAVAEHGPLPVATARSLGRLLADALADLHAAGLVHRDVKPGNVLLALNGPRLIDFGVARADDDTALTASGMVVGSPGFLSPEQAQGEPATAASDVFSLGGVLAYALTGRPPFGSGTPDALLYRTVHDEPALDGIEDDSRALVARCLSKEPGERPTAVELRGLLAEGDETDEAAEAPVRDSAPVLPDSVARMIAARSAEGLALPGIEPTELDESAAAPAAAENEPQDAVDRRPSRRRLLLAGGALLLAAGGAGAAVLATRDDDKAPPGKARPVYVLGVHVTESTALVSRVSERAARLAVAQHNADPKRAYDLKVRVGRDQGDAAGAQDVASRFTADRDVVAVLGPVTELPMRSAAKVYGQAGLTHVSSTTGQQDYFVTSPTASFQTGAAHTALGGWIALHAMVTKRLGRIGVVLDRSGGTTIQDQATLLVQQWRDALGAQVVPQVVAEETGDGPDAVRALLAGGVTAFAYLGPMDATVAAARQLAAAGFEGPRWMQHLLYGTDFPVRAGAAGEGWYVVDSAVDPSALGTKAARDFTSAWRKRYGAVPEPFAAEAYDSVRMLLGEFARTVPKRSGARPVRAELGERLAKVKYQGMDRTYAFGAYHQFQSSSEGWLRSTYVHEVRDGRFRQVGSLQDLQNAGNVQS</sequence>
<organism evidence="10 11">
    <name type="scientific">Streptomyces chartreusis</name>
    <dbReference type="NCBI Taxonomy" id="1969"/>
    <lineage>
        <taxon>Bacteria</taxon>
        <taxon>Bacillati</taxon>
        <taxon>Actinomycetota</taxon>
        <taxon>Actinomycetes</taxon>
        <taxon>Kitasatosporales</taxon>
        <taxon>Streptomycetaceae</taxon>
        <taxon>Streptomyces</taxon>
    </lineage>
</organism>
<feature type="domain" description="Protein kinase" evidence="9">
    <location>
        <begin position="16"/>
        <end position="264"/>
    </location>
</feature>
<dbReference type="Gene3D" id="3.30.200.20">
    <property type="entry name" value="Phosphorylase Kinase, domain 1"/>
    <property type="match status" value="1"/>
</dbReference>
<dbReference type="SUPFAM" id="SSF56112">
    <property type="entry name" value="Protein kinase-like (PK-like)"/>
    <property type="match status" value="1"/>
</dbReference>
<dbReference type="PROSITE" id="PS50011">
    <property type="entry name" value="PROTEIN_KINASE_DOM"/>
    <property type="match status" value="1"/>
</dbReference>
<name>A0A7H8TKY2_STRCX</name>
<accession>A0A7H8TKY2</accession>
<evidence type="ECO:0000256" key="7">
    <source>
        <dbReference type="PROSITE-ProRule" id="PRU10141"/>
    </source>
</evidence>
<dbReference type="EMBL" id="CP056041">
    <property type="protein sequence ID" value="QKZ24183.1"/>
    <property type="molecule type" value="Genomic_DNA"/>
</dbReference>
<evidence type="ECO:0000256" key="4">
    <source>
        <dbReference type="ARBA" id="ARBA00022741"/>
    </source>
</evidence>
<dbReference type="InterPro" id="IPR028081">
    <property type="entry name" value="Leu-bd"/>
</dbReference>
<dbReference type="InterPro" id="IPR017441">
    <property type="entry name" value="Protein_kinase_ATP_BS"/>
</dbReference>
<dbReference type="CDD" id="cd14014">
    <property type="entry name" value="STKc_PknB_like"/>
    <property type="match status" value="1"/>
</dbReference>
<dbReference type="PROSITE" id="PS00108">
    <property type="entry name" value="PROTEIN_KINASE_ST"/>
    <property type="match status" value="1"/>
</dbReference>
<feature type="binding site" evidence="7">
    <location>
        <position position="44"/>
    </location>
    <ligand>
        <name>ATP</name>
        <dbReference type="ChEBI" id="CHEBI:30616"/>
    </ligand>
</feature>
<evidence type="ECO:0000313" key="10">
    <source>
        <dbReference type="EMBL" id="QKZ24183.1"/>
    </source>
</evidence>
<dbReference type="PROSITE" id="PS00107">
    <property type="entry name" value="PROTEIN_KINASE_ATP"/>
    <property type="match status" value="1"/>
</dbReference>
<evidence type="ECO:0000256" key="8">
    <source>
        <dbReference type="SAM" id="MobiDB-lite"/>
    </source>
</evidence>
<dbReference type="SUPFAM" id="SSF53822">
    <property type="entry name" value="Periplasmic binding protein-like I"/>
    <property type="match status" value="1"/>
</dbReference>
<keyword evidence="5 10" id="KW-0418">Kinase</keyword>
<keyword evidence="3" id="KW-0732">Signal</keyword>
<dbReference type="Gene3D" id="3.40.50.2300">
    <property type="match status" value="2"/>
</dbReference>
<evidence type="ECO:0000256" key="2">
    <source>
        <dbReference type="ARBA" id="ARBA00022679"/>
    </source>
</evidence>
<dbReference type="PANTHER" id="PTHR43289:SF34">
    <property type="entry name" value="SERINE_THREONINE-PROTEIN KINASE YBDM-RELATED"/>
    <property type="match status" value="1"/>
</dbReference>
<keyword evidence="2" id="KW-0808">Transferase</keyword>
<dbReference type="Pfam" id="PF13458">
    <property type="entry name" value="Peripla_BP_6"/>
    <property type="match status" value="1"/>
</dbReference>
<dbReference type="InterPro" id="IPR008271">
    <property type="entry name" value="Ser/Thr_kinase_AS"/>
</dbReference>
<dbReference type="GO" id="GO:0004674">
    <property type="term" value="F:protein serine/threonine kinase activity"/>
    <property type="evidence" value="ECO:0007669"/>
    <property type="project" value="TreeGrafter"/>
</dbReference>
<keyword evidence="6 7" id="KW-0067">ATP-binding</keyword>
<dbReference type="RefSeq" id="WP_176578739.1">
    <property type="nucleotide sequence ID" value="NZ_CBDRGH010000010.1"/>
</dbReference>
<dbReference type="GO" id="GO:0005524">
    <property type="term" value="F:ATP binding"/>
    <property type="evidence" value="ECO:0007669"/>
    <property type="project" value="UniProtKB-UniRule"/>
</dbReference>
<evidence type="ECO:0000313" key="11">
    <source>
        <dbReference type="Proteomes" id="UP000509418"/>
    </source>
</evidence>
<keyword evidence="11" id="KW-1185">Reference proteome</keyword>
<proteinExistence type="inferred from homology"/>
<dbReference type="InterPro" id="IPR000719">
    <property type="entry name" value="Prot_kinase_dom"/>
</dbReference>
<evidence type="ECO:0000256" key="3">
    <source>
        <dbReference type="ARBA" id="ARBA00022729"/>
    </source>
</evidence>
<dbReference type="PANTHER" id="PTHR43289">
    <property type="entry name" value="MITOGEN-ACTIVATED PROTEIN KINASE KINASE KINASE 20-RELATED"/>
    <property type="match status" value="1"/>
</dbReference>